<dbReference type="PANTHER" id="PTHR45138:SF9">
    <property type="entry name" value="DIGUANYLATE CYCLASE DGCM-RELATED"/>
    <property type="match status" value="1"/>
</dbReference>
<protein>
    <recommendedName>
        <fullName evidence="1">diguanylate cyclase</fullName>
        <ecNumber evidence="1">2.7.7.65</ecNumber>
    </recommendedName>
</protein>
<dbReference type="SUPFAM" id="SSF48452">
    <property type="entry name" value="TPR-like"/>
    <property type="match status" value="1"/>
</dbReference>
<organism evidence="5 6">
    <name type="scientific">Alteromonas arenosi</name>
    <dbReference type="NCBI Taxonomy" id="3055817"/>
    <lineage>
        <taxon>Bacteria</taxon>
        <taxon>Pseudomonadati</taxon>
        <taxon>Pseudomonadota</taxon>
        <taxon>Gammaproteobacteria</taxon>
        <taxon>Alteromonadales</taxon>
        <taxon>Alteromonadaceae</taxon>
        <taxon>Alteromonas/Salinimonas group</taxon>
        <taxon>Alteromonas</taxon>
    </lineage>
</organism>
<dbReference type="InterPro" id="IPR000160">
    <property type="entry name" value="GGDEF_dom"/>
</dbReference>
<evidence type="ECO:0000313" key="6">
    <source>
        <dbReference type="Proteomes" id="UP001234343"/>
    </source>
</evidence>
<keyword evidence="3" id="KW-1133">Transmembrane helix</keyword>
<dbReference type="PROSITE" id="PS50887">
    <property type="entry name" value="GGDEF"/>
    <property type="match status" value="1"/>
</dbReference>
<dbReference type="SMART" id="SM00267">
    <property type="entry name" value="GGDEF"/>
    <property type="match status" value="1"/>
</dbReference>
<reference evidence="5 6" key="1">
    <citation type="submission" date="2023-06" db="EMBL/GenBank/DDBJ databases">
        <title>Alteromonas sp. ASW11-36 isolated from intertidal sand.</title>
        <authorList>
            <person name="Li Y."/>
        </authorList>
    </citation>
    <scope>NUCLEOTIDE SEQUENCE [LARGE SCALE GENOMIC DNA]</scope>
    <source>
        <strain evidence="5 6">ASW11-36</strain>
    </source>
</reference>
<dbReference type="Gene3D" id="1.25.40.10">
    <property type="entry name" value="Tetratricopeptide repeat domain"/>
    <property type="match status" value="1"/>
</dbReference>
<dbReference type="Pfam" id="PF00990">
    <property type="entry name" value="GGDEF"/>
    <property type="match status" value="1"/>
</dbReference>
<dbReference type="NCBIfam" id="TIGR00254">
    <property type="entry name" value="GGDEF"/>
    <property type="match status" value="1"/>
</dbReference>
<keyword evidence="3" id="KW-0472">Membrane</keyword>
<gene>
    <name evidence="5" type="ORF">QTP81_05015</name>
</gene>
<dbReference type="Proteomes" id="UP001234343">
    <property type="component" value="Unassembled WGS sequence"/>
</dbReference>
<evidence type="ECO:0000313" key="5">
    <source>
        <dbReference type="EMBL" id="MDM7859953.1"/>
    </source>
</evidence>
<dbReference type="InterPro" id="IPR011990">
    <property type="entry name" value="TPR-like_helical_dom_sf"/>
</dbReference>
<keyword evidence="5" id="KW-0808">Transferase</keyword>
<comment type="caution">
    <text evidence="5">The sequence shown here is derived from an EMBL/GenBank/DDBJ whole genome shotgun (WGS) entry which is preliminary data.</text>
</comment>
<feature type="transmembrane region" description="Helical" evidence="3">
    <location>
        <begin position="455"/>
        <end position="476"/>
    </location>
</feature>
<dbReference type="EC" id="2.7.7.65" evidence="1"/>
<accession>A0ABT7SUU6</accession>
<evidence type="ECO:0000256" key="3">
    <source>
        <dbReference type="SAM" id="Phobius"/>
    </source>
</evidence>
<dbReference type="PANTHER" id="PTHR45138">
    <property type="entry name" value="REGULATORY COMPONENTS OF SENSORY TRANSDUCTION SYSTEM"/>
    <property type="match status" value="1"/>
</dbReference>
<keyword evidence="6" id="KW-1185">Reference proteome</keyword>
<keyword evidence="3" id="KW-0812">Transmembrane</keyword>
<dbReference type="InterPro" id="IPR029787">
    <property type="entry name" value="Nucleotide_cyclase"/>
</dbReference>
<dbReference type="PROSITE" id="PS51257">
    <property type="entry name" value="PROKAR_LIPOPROTEIN"/>
    <property type="match status" value="1"/>
</dbReference>
<dbReference type="CDD" id="cd01949">
    <property type="entry name" value="GGDEF"/>
    <property type="match status" value="1"/>
</dbReference>
<name>A0ABT7SUU6_9ALTE</name>
<proteinExistence type="predicted"/>
<dbReference type="InterPro" id="IPR043128">
    <property type="entry name" value="Rev_trsase/Diguanyl_cyclase"/>
</dbReference>
<dbReference type="RefSeq" id="WP_289364148.1">
    <property type="nucleotide sequence ID" value="NZ_JAUCBP010000006.1"/>
</dbReference>
<comment type="catalytic activity">
    <reaction evidence="2">
        <text>2 GTP = 3',3'-c-di-GMP + 2 diphosphate</text>
        <dbReference type="Rhea" id="RHEA:24898"/>
        <dbReference type="ChEBI" id="CHEBI:33019"/>
        <dbReference type="ChEBI" id="CHEBI:37565"/>
        <dbReference type="ChEBI" id="CHEBI:58805"/>
        <dbReference type="EC" id="2.7.7.65"/>
    </reaction>
</comment>
<sequence length="657" mass="73605">MAISRRLIALILSAFWLLLISCRVHSQVTDDPIFRLQLPSPLSPEIISQYGNDQLSAHLARLIETPKLPARDALADTLAIRDYAAQGNQIELEIDAASAAVIILARLNEVEHINRLVNTYLPQAINRDLPVPASRIYRGLLRVALLEGNEKRRVVIKRQLLGLLEKGLPARDEGLILLSLGTSDFFARQYFSSLQHLRRAQDVFARHELLNDKDRVLSILAIANSRLGNKQRAIDIQLEIADRMRLGEKSLNWSIIDFNIGKAYLSLGENQAASLYLLSSRDIAQEFDDPSGVAYANDLLARIALQEQKFAMASALASGAAETFASLDNTERLLSSLITYASAELHLGNTAIAQQQWLKITQLNEQQTNASLIADIIELRALFAEKRGDFQQAIALYKQYYQAVIDYKEEAQTNVVSQLMSEISDDAQQTDNRYLIQQNALNQATIEKQKQQQTIFYLLFALAVLIVLAISTLIVLQWRKANNMRELALTDELTGAPNRRACMRAAKLAFNQAAAGHYSLVVAAIDLDRFKSINDRFGHDVGDRVLVLFANAVRSVLREQDTFGRLGGEEWLLIFPRADLMHVDTIFERLRSAYQELGQEVPVPEHELTFSMGAVSSLDNFANVDNMLSQADKLVYTAKSKGRNRLEINQLANINTL</sequence>
<evidence type="ECO:0000256" key="2">
    <source>
        <dbReference type="ARBA" id="ARBA00034247"/>
    </source>
</evidence>
<evidence type="ECO:0000259" key="4">
    <source>
        <dbReference type="PROSITE" id="PS50887"/>
    </source>
</evidence>
<dbReference type="InterPro" id="IPR050469">
    <property type="entry name" value="Diguanylate_Cyclase"/>
</dbReference>
<dbReference type="SUPFAM" id="SSF55073">
    <property type="entry name" value="Nucleotide cyclase"/>
    <property type="match status" value="1"/>
</dbReference>
<dbReference type="Gene3D" id="3.30.70.270">
    <property type="match status" value="1"/>
</dbReference>
<dbReference type="EMBL" id="JAUCBP010000006">
    <property type="protein sequence ID" value="MDM7859953.1"/>
    <property type="molecule type" value="Genomic_DNA"/>
</dbReference>
<dbReference type="GO" id="GO:0052621">
    <property type="term" value="F:diguanylate cyclase activity"/>
    <property type="evidence" value="ECO:0007669"/>
    <property type="project" value="UniProtKB-EC"/>
</dbReference>
<feature type="domain" description="GGDEF" evidence="4">
    <location>
        <begin position="518"/>
        <end position="651"/>
    </location>
</feature>
<keyword evidence="5" id="KW-0548">Nucleotidyltransferase</keyword>
<evidence type="ECO:0000256" key="1">
    <source>
        <dbReference type="ARBA" id="ARBA00012528"/>
    </source>
</evidence>